<comment type="caution">
    <text evidence="1">The sequence shown here is derived from an EMBL/GenBank/DDBJ whole genome shotgun (WGS) entry which is preliminary data.</text>
</comment>
<protein>
    <submittedName>
        <fullName evidence="1">Uncharacterized protein</fullName>
    </submittedName>
</protein>
<dbReference type="Proteomes" id="UP000054821">
    <property type="component" value="Unassembled WGS sequence"/>
</dbReference>
<dbReference type="EMBL" id="JPDN02000085">
    <property type="protein sequence ID" value="PON20097.1"/>
    <property type="molecule type" value="Genomic_DNA"/>
</dbReference>
<dbReference type="AlphaFoldDB" id="A0A2P4Z734"/>
<keyword evidence="2" id="KW-1185">Reference proteome</keyword>
<proteinExistence type="predicted"/>
<reference evidence="1 2" key="1">
    <citation type="journal article" date="2016" name="Genome Announc.">
        <title>Draft Whole-Genome Sequence of Trichoderma gamsii T6085, a Promising Biocontrol Agent of Fusarium Head Blight on Wheat.</title>
        <authorList>
            <person name="Baroncelli R."/>
            <person name="Zapparata A."/>
            <person name="Piaggeschi G."/>
            <person name="Sarrocco S."/>
            <person name="Vannacci G."/>
        </authorList>
    </citation>
    <scope>NUCLEOTIDE SEQUENCE [LARGE SCALE GENOMIC DNA]</scope>
    <source>
        <strain evidence="1 2">T6085</strain>
    </source>
</reference>
<evidence type="ECO:0000313" key="1">
    <source>
        <dbReference type="EMBL" id="PON20097.1"/>
    </source>
</evidence>
<dbReference type="GeneID" id="29985168"/>
<dbReference type="RefSeq" id="XP_024404295.1">
    <property type="nucleotide sequence ID" value="XM_024550962.1"/>
</dbReference>
<evidence type="ECO:0000313" key="2">
    <source>
        <dbReference type="Proteomes" id="UP000054821"/>
    </source>
</evidence>
<name>A0A2P4Z734_9HYPO</name>
<gene>
    <name evidence="1" type="ORF">TGAM01_v211048</name>
</gene>
<sequence length="127" mass="14417">MKKKVECHFLDKTFLDSHGKGVYLSSHLSQLAWVRTGHGRSQDPAQTLPYEFALLYMSFREKIEENRVGVDIPRIVGPGFDVDMDFDSFATNDNKTVYAKSGSDIVVFRLDTDGWQWKVDGIVNTAI</sequence>
<organism evidence="1 2">
    <name type="scientific">Trichoderma gamsii</name>
    <dbReference type="NCBI Taxonomy" id="398673"/>
    <lineage>
        <taxon>Eukaryota</taxon>
        <taxon>Fungi</taxon>
        <taxon>Dikarya</taxon>
        <taxon>Ascomycota</taxon>
        <taxon>Pezizomycotina</taxon>
        <taxon>Sordariomycetes</taxon>
        <taxon>Hypocreomycetidae</taxon>
        <taxon>Hypocreales</taxon>
        <taxon>Hypocreaceae</taxon>
        <taxon>Trichoderma</taxon>
    </lineage>
</organism>
<accession>A0A2P4Z734</accession>